<dbReference type="InterPro" id="IPR026071">
    <property type="entry name" value="Glyco_Hydrolase_99"/>
</dbReference>
<sequence>MLVFLRRGLLYLKKYFFVIFFNIIIFYMLDIAINYSKTKPTSPTPLAANHIISINPNNIKSANKDTKHKTYFKTKSKVFDNNFVKPHIPSIGELRLKWISEKVNRISSNMKKSNNYKLRKLKSLKKPNKNVHIFYYSWYTNLKDDGNWSHWDHEYLPSWRNENIKHLSLHQPPHDIGSNYYPLLGCYSSKNASIITTHMKQIRNAGIGVIIVSWDPYEDASDKLLKQLLNIAQDHELYVALHILSYRDRSPKNLYTYIHYITNHYVPHPAYLKLSKNGKLLPVYYIYDSFLHPASEWKELLSIKGNISIRGSKYDGFFIGQLVDIHHRYEIKKSNFDGFYTYSACNGLSYGSTWKNWKKLRSFAKQNKLEFIPSVGPGFIDVAVRPWNNRNIRHRRHGNYYDVAWRSALNSQPTIISITSFNEWHEGTQIEPAIPKKNAEFTYFDYEPEGPLFYLNLTKWWILRFTNIPL</sequence>
<keyword evidence="6 9" id="KW-1133">Transmembrane helix</keyword>
<evidence type="ECO:0000256" key="3">
    <source>
        <dbReference type="ARBA" id="ARBA00022692"/>
    </source>
</evidence>
<evidence type="ECO:0000256" key="2">
    <source>
        <dbReference type="ARBA" id="ARBA00009559"/>
    </source>
</evidence>
<keyword evidence="8 9" id="KW-0472">Membrane</keyword>
<evidence type="ECO:0000256" key="1">
    <source>
        <dbReference type="ARBA" id="ARBA00004323"/>
    </source>
</evidence>
<comment type="similarity">
    <text evidence="2">Belongs to the glycosyl hydrolase 99 family.</text>
</comment>
<comment type="subcellular location">
    <subcellularLocation>
        <location evidence="1">Golgi apparatus membrane</location>
        <topology evidence="1">Single-pass type II membrane protein</topology>
    </subcellularLocation>
</comment>
<keyword evidence="3 9" id="KW-0812">Transmembrane</keyword>
<dbReference type="GO" id="GO:0004559">
    <property type="term" value="F:alpha-mannosidase activity"/>
    <property type="evidence" value="ECO:0007669"/>
    <property type="project" value="TreeGrafter"/>
</dbReference>
<feature type="transmembrane region" description="Helical" evidence="9">
    <location>
        <begin position="15"/>
        <end position="35"/>
    </location>
</feature>
<evidence type="ECO:0000256" key="4">
    <source>
        <dbReference type="ARBA" id="ARBA00022801"/>
    </source>
</evidence>
<evidence type="ECO:0000256" key="9">
    <source>
        <dbReference type="SAM" id="Phobius"/>
    </source>
</evidence>
<gene>
    <name evidence="10" type="ORF">g.5603</name>
</gene>
<keyword evidence="5" id="KW-0735">Signal-anchor</keyword>
<evidence type="ECO:0000256" key="8">
    <source>
        <dbReference type="ARBA" id="ARBA00023136"/>
    </source>
</evidence>
<evidence type="ECO:0000313" key="10">
    <source>
        <dbReference type="EMBL" id="JAS29408.1"/>
    </source>
</evidence>
<organism evidence="10">
    <name type="scientific">Clastoptera arizonana</name>
    <name type="common">Arizona spittle bug</name>
    <dbReference type="NCBI Taxonomy" id="38151"/>
    <lineage>
        <taxon>Eukaryota</taxon>
        <taxon>Metazoa</taxon>
        <taxon>Ecdysozoa</taxon>
        <taxon>Arthropoda</taxon>
        <taxon>Hexapoda</taxon>
        <taxon>Insecta</taxon>
        <taxon>Pterygota</taxon>
        <taxon>Neoptera</taxon>
        <taxon>Paraneoptera</taxon>
        <taxon>Hemiptera</taxon>
        <taxon>Auchenorrhyncha</taxon>
        <taxon>Cercopoidea</taxon>
        <taxon>Clastopteridae</taxon>
        <taxon>Clastoptera</taxon>
    </lineage>
</organism>
<dbReference type="EMBL" id="GEDC01007890">
    <property type="protein sequence ID" value="JAS29408.1"/>
    <property type="molecule type" value="Transcribed_RNA"/>
</dbReference>
<protein>
    <recommendedName>
        <fullName evidence="11">Mannosidase endo-alpha</fullName>
    </recommendedName>
</protein>
<dbReference type="GO" id="GO:0000139">
    <property type="term" value="C:Golgi membrane"/>
    <property type="evidence" value="ECO:0007669"/>
    <property type="project" value="UniProtKB-SubCell"/>
</dbReference>
<accession>A0A1B6DUQ7</accession>
<dbReference type="AlphaFoldDB" id="A0A1B6DUQ7"/>
<dbReference type="PANTHER" id="PTHR13572:SF4">
    <property type="entry name" value="RE57134P"/>
    <property type="match status" value="1"/>
</dbReference>
<keyword evidence="4" id="KW-0378">Hydrolase</keyword>
<evidence type="ECO:0000256" key="7">
    <source>
        <dbReference type="ARBA" id="ARBA00023034"/>
    </source>
</evidence>
<dbReference type="PANTHER" id="PTHR13572">
    <property type="entry name" value="ENDO-ALPHA-1,2-MANNOSIDASE"/>
    <property type="match status" value="1"/>
</dbReference>
<evidence type="ECO:0000256" key="6">
    <source>
        <dbReference type="ARBA" id="ARBA00022989"/>
    </source>
</evidence>
<reference evidence="10" key="1">
    <citation type="submission" date="2015-12" db="EMBL/GenBank/DDBJ databases">
        <title>De novo transcriptome assembly of four potential Pierce s Disease insect vectors from Arizona vineyards.</title>
        <authorList>
            <person name="Tassone E.E."/>
        </authorList>
    </citation>
    <scope>NUCLEOTIDE SEQUENCE</scope>
</reference>
<name>A0A1B6DUQ7_9HEMI</name>
<keyword evidence="7" id="KW-0333">Golgi apparatus</keyword>
<dbReference type="CDD" id="cd11574">
    <property type="entry name" value="GH99"/>
    <property type="match status" value="1"/>
</dbReference>
<proteinExistence type="inferred from homology"/>
<evidence type="ECO:0008006" key="11">
    <source>
        <dbReference type="Google" id="ProtNLM"/>
    </source>
</evidence>
<evidence type="ECO:0000256" key="5">
    <source>
        <dbReference type="ARBA" id="ARBA00022968"/>
    </source>
</evidence>
<dbReference type="Gene3D" id="3.20.20.80">
    <property type="entry name" value="Glycosidases"/>
    <property type="match status" value="1"/>
</dbReference>
<dbReference type="Pfam" id="PF16317">
    <property type="entry name" value="Glyco_hydro_99"/>
    <property type="match status" value="1"/>
</dbReference>